<evidence type="ECO:0000259" key="6">
    <source>
        <dbReference type="PROSITE" id="PS50014"/>
    </source>
</evidence>
<dbReference type="EMBL" id="JALLPB020000033">
    <property type="protein sequence ID" value="KAL3823595.1"/>
    <property type="molecule type" value="Genomic_DNA"/>
</dbReference>
<feature type="domain" description="Bromo" evidence="6">
    <location>
        <begin position="395"/>
        <end position="466"/>
    </location>
</feature>
<dbReference type="PROSITE" id="PS50014">
    <property type="entry name" value="BROMODOMAIN_2"/>
    <property type="match status" value="3"/>
</dbReference>
<feature type="compositionally biased region" description="Polar residues" evidence="5">
    <location>
        <begin position="776"/>
        <end position="789"/>
    </location>
</feature>
<comment type="caution">
    <text evidence="7">The sequence shown here is derived from an EMBL/GenBank/DDBJ whole genome shotgun (WGS) entry which is preliminary data.</text>
</comment>
<protein>
    <recommendedName>
        <fullName evidence="6">Bromo domain-containing protein</fullName>
    </recommendedName>
</protein>
<feature type="compositionally biased region" description="Basic and acidic residues" evidence="5">
    <location>
        <begin position="665"/>
        <end position="675"/>
    </location>
</feature>
<dbReference type="Gene3D" id="1.20.920.10">
    <property type="entry name" value="Bromodomain-like"/>
    <property type="match status" value="3"/>
</dbReference>
<gene>
    <name evidence="7" type="ORF">ACHAXA_005576</name>
</gene>
<proteinExistence type="predicted"/>
<evidence type="ECO:0000313" key="8">
    <source>
        <dbReference type="Proteomes" id="UP001530377"/>
    </source>
</evidence>
<feature type="region of interest" description="Disordered" evidence="5">
    <location>
        <begin position="33"/>
        <end position="72"/>
    </location>
</feature>
<dbReference type="SUPFAM" id="SSF47370">
    <property type="entry name" value="Bromodomain"/>
    <property type="match status" value="3"/>
</dbReference>
<dbReference type="Pfam" id="PF00439">
    <property type="entry name" value="Bromodomain"/>
    <property type="match status" value="3"/>
</dbReference>
<feature type="region of interest" description="Disordered" evidence="5">
    <location>
        <begin position="740"/>
        <end position="789"/>
    </location>
</feature>
<feature type="region of interest" description="Disordered" evidence="5">
    <location>
        <begin position="133"/>
        <end position="163"/>
    </location>
</feature>
<dbReference type="InterPro" id="IPR036427">
    <property type="entry name" value="Bromodomain-like_sf"/>
</dbReference>
<feature type="compositionally biased region" description="Low complexity" evidence="5">
    <location>
        <begin position="751"/>
        <end position="770"/>
    </location>
</feature>
<sequence>MTMDQMNINDLDIISAAATEDIKAVVPNDVEIASNDRRQKRSTTSHRSSDQKSLRGSPRQEQLFKTDPDHDLLHTFQPTVSLHRTRRELLQQDHIAFSSSIDPAEFTDQTLFAGVSSAAACIVFEFPTMKPTRLSGGGGSSSKDHPSVELLSSKKVKRRGPVSMEEMQKWRDATGGACYRFKPVYTHQFFTDETIIGYRPTNDAIEEAYSVSSRVPTPRESDGAHQSFSSHDKAGYTLSVQVRIAPSFKKSCLILEIKKVDDIENRHILNLELMALVKKLSDQEFACCFRDPVTSYLDDEEVKDYLSVISDPIDLSTMEKRIRKGDWYETKHMLYSDMMKMTNDCKLYNGQGTEYYDCSVDLEKYLDKIFPKSVTDPSPNDMLKSELMTLVKKVSNHECAWCFREPVNVEEVTNYLDYIPDPIDLSTIEKRIRKGNWYKSLYMLYSDMLKMVNHCKFFNGEGNMFYDYAVSLEKYIGTIFPKSVTNAPPSANDALKSELMKLWKNVSDQEFAWCFRDPVNVEEVTDYLDFITDPIDLSTIEKRIYRGDWYKSQQMLYSDMVKMANNCKLYNGEGNVYYNYAVSLEIYLETIFPESVTQPPLMGNVTNLTENVPADGLVPEHLEKSLKSCYVAGSTPTTDALCDAPISGGGYSCDADNENDEGGDYELKDRQDEGRKKRVRGSSQKHASLMLSENITDHSRRVRLEESALDVVTPEIGDNIEPIQSNSSKTNRAELLGFGGVGLGQSPRRMPVVSDSPSVLSSSDDYSIESSKPRQDSLTNSVRNPAESSTELKKLKVGRIIAQISGGLPEVAAILLKDDSVAGGTGGFKIVHSSVGSLSDIENNFLDQPIGKIVREYTREKTNMSLCGSGGIPHTSVKKGSQKVVGHFVLTLADARTDKEARKYHDEVEMISPWFIEIASCVRVGRNGGVEATGAYWKVLYLFEKHSDGGTAKYSLVGYVTLLYDERHMSVCQAVCLPPYQRNGHGTEMLKTAYDICGNKEILVESPAPAFGEYTIVRYMTTYPVMLNPSLPFLVALRNRIDYALMRSLIDKTQIIPQRFTETSQIFSTKDTLLPDEVLLKVGSTLHITARQVEIAFDIWKLGQLEMSLRNTANSTMSIAMVNQIIASMEASFKPLMKRTLLKIVREKEDKDLNFDSMDRETQARHLELCFNRAIVRYRAILR</sequence>
<dbReference type="PRINTS" id="PR00503">
    <property type="entry name" value="BROMODOMAIN"/>
</dbReference>
<feature type="region of interest" description="Disordered" evidence="5">
    <location>
        <begin position="210"/>
        <end position="229"/>
    </location>
</feature>
<organism evidence="7 8">
    <name type="scientific">Cyclostephanos tholiformis</name>
    <dbReference type="NCBI Taxonomy" id="382380"/>
    <lineage>
        <taxon>Eukaryota</taxon>
        <taxon>Sar</taxon>
        <taxon>Stramenopiles</taxon>
        <taxon>Ochrophyta</taxon>
        <taxon>Bacillariophyta</taxon>
        <taxon>Coscinodiscophyceae</taxon>
        <taxon>Thalassiosirophycidae</taxon>
        <taxon>Stephanodiscales</taxon>
        <taxon>Stephanodiscaceae</taxon>
        <taxon>Cyclostephanos</taxon>
    </lineage>
</organism>
<evidence type="ECO:0000256" key="2">
    <source>
        <dbReference type="ARBA" id="ARBA00023117"/>
    </source>
</evidence>
<dbReference type="InterPro" id="IPR001487">
    <property type="entry name" value="Bromodomain"/>
</dbReference>
<name>A0ABD3SGC5_9STRA</name>
<feature type="domain" description="Bromo" evidence="6">
    <location>
        <begin position="281"/>
        <end position="356"/>
    </location>
</feature>
<dbReference type="Gene3D" id="3.40.630.30">
    <property type="match status" value="1"/>
</dbReference>
<keyword evidence="3" id="KW-0012">Acyltransferase</keyword>
<evidence type="ECO:0000256" key="1">
    <source>
        <dbReference type="ARBA" id="ARBA00022679"/>
    </source>
</evidence>
<evidence type="ECO:0000256" key="3">
    <source>
        <dbReference type="ARBA" id="ARBA00023315"/>
    </source>
</evidence>
<accession>A0ABD3SGC5</accession>
<feature type="compositionally biased region" description="Basic and acidic residues" evidence="5">
    <location>
        <begin position="62"/>
        <end position="72"/>
    </location>
</feature>
<feature type="domain" description="Bromo" evidence="6">
    <location>
        <begin position="507"/>
        <end position="578"/>
    </location>
</feature>
<dbReference type="PANTHER" id="PTHR45750">
    <property type="entry name" value="GH11602P"/>
    <property type="match status" value="1"/>
</dbReference>
<reference evidence="7 8" key="1">
    <citation type="submission" date="2024-10" db="EMBL/GenBank/DDBJ databases">
        <title>Updated reference genomes for cyclostephanoid diatoms.</title>
        <authorList>
            <person name="Roberts W.R."/>
            <person name="Alverson A.J."/>
        </authorList>
    </citation>
    <scope>NUCLEOTIDE SEQUENCE [LARGE SCALE GENOMIC DNA]</scope>
    <source>
        <strain evidence="7 8">AJA228-03</strain>
    </source>
</reference>
<dbReference type="SUPFAM" id="SSF55729">
    <property type="entry name" value="Acyl-CoA N-acyltransferases (Nat)"/>
    <property type="match status" value="1"/>
</dbReference>
<evidence type="ECO:0000256" key="4">
    <source>
        <dbReference type="PROSITE-ProRule" id="PRU00035"/>
    </source>
</evidence>
<keyword evidence="8" id="KW-1185">Reference proteome</keyword>
<feature type="compositionally biased region" description="Acidic residues" evidence="5">
    <location>
        <begin position="655"/>
        <end position="664"/>
    </location>
</feature>
<dbReference type="InterPro" id="IPR037800">
    <property type="entry name" value="GCN5"/>
</dbReference>
<evidence type="ECO:0000256" key="5">
    <source>
        <dbReference type="SAM" id="MobiDB-lite"/>
    </source>
</evidence>
<keyword evidence="1" id="KW-0808">Transferase</keyword>
<keyword evidence="2 4" id="KW-0103">Bromodomain</keyword>
<dbReference type="SMART" id="SM00297">
    <property type="entry name" value="BROMO"/>
    <property type="match status" value="3"/>
</dbReference>
<dbReference type="PANTHER" id="PTHR45750:SF3">
    <property type="entry name" value="HISTONE ACETYLTRANSFERASE"/>
    <property type="match status" value="1"/>
</dbReference>
<dbReference type="Proteomes" id="UP001530377">
    <property type="component" value="Unassembled WGS sequence"/>
</dbReference>
<dbReference type="AlphaFoldDB" id="A0ABD3SGC5"/>
<evidence type="ECO:0000313" key="7">
    <source>
        <dbReference type="EMBL" id="KAL3823595.1"/>
    </source>
</evidence>
<dbReference type="InterPro" id="IPR016181">
    <property type="entry name" value="Acyl_CoA_acyltransferase"/>
</dbReference>
<dbReference type="PROSITE" id="PS00633">
    <property type="entry name" value="BROMODOMAIN_1"/>
    <property type="match status" value="1"/>
</dbReference>
<dbReference type="InterPro" id="IPR018359">
    <property type="entry name" value="Bromodomain_CS"/>
</dbReference>
<dbReference type="GO" id="GO:0016746">
    <property type="term" value="F:acyltransferase activity"/>
    <property type="evidence" value="ECO:0007669"/>
    <property type="project" value="UniProtKB-KW"/>
</dbReference>
<feature type="region of interest" description="Disordered" evidence="5">
    <location>
        <begin position="652"/>
        <end position="689"/>
    </location>
</feature>